<feature type="region of interest" description="Disordered" evidence="1">
    <location>
        <begin position="48"/>
        <end position="72"/>
    </location>
</feature>
<gene>
    <name evidence="2" type="ORF">FH972_010596</name>
</gene>
<evidence type="ECO:0000313" key="3">
    <source>
        <dbReference type="Proteomes" id="UP000327013"/>
    </source>
</evidence>
<dbReference type="Proteomes" id="UP000327013">
    <property type="component" value="Chromosome 4"/>
</dbReference>
<protein>
    <submittedName>
        <fullName evidence="2">Uncharacterized protein</fullName>
    </submittedName>
</protein>
<accession>A0A660KQT7</accession>
<sequence length="72" mass="7661">MKKGCWTTTRCRLLTPMHEPSSESRGNIGTDLDSGSCARALLRAASADPVSSSHDDLMSADPFSAPTPTHTQ</sequence>
<dbReference type="AlphaFoldDB" id="A0A660KQT7"/>
<name>A0A660KQT7_9ROSI</name>
<evidence type="ECO:0000313" key="2">
    <source>
        <dbReference type="EMBL" id="KAE8038050.1"/>
    </source>
</evidence>
<proteinExistence type="predicted"/>
<reference evidence="2 3" key="1">
    <citation type="submission" date="2019-06" db="EMBL/GenBank/DDBJ databases">
        <title>A chromosomal-level reference genome of Carpinus fangiana (Coryloideae, Betulaceae).</title>
        <authorList>
            <person name="Yang X."/>
            <person name="Wang Z."/>
            <person name="Zhang L."/>
            <person name="Hao G."/>
            <person name="Liu J."/>
            <person name="Yang Y."/>
        </authorList>
    </citation>
    <scope>NUCLEOTIDE SEQUENCE [LARGE SCALE GENOMIC DNA]</scope>
    <source>
        <strain evidence="2">Cfa_2016G</strain>
        <tissue evidence="2">Leaf</tissue>
    </source>
</reference>
<evidence type="ECO:0000256" key="1">
    <source>
        <dbReference type="SAM" id="MobiDB-lite"/>
    </source>
</evidence>
<organism evidence="2 3">
    <name type="scientific">Carpinus fangiana</name>
    <dbReference type="NCBI Taxonomy" id="176857"/>
    <lineage>
        <taxon>Eukaryota</taxon>
        <taxon>Viridiplantae</taxon>
        <taxon>Streptophyta</taxon>
        <taxon>Embryophyta</taxon>
        <taxon>Tracheophyta</taxon>
        <taxon>Spermatophyta</taxon>
        <taxon>Magnoliopsida</taxon>
        <taxon>eudicotyledons</taxon>
        <taxon>Gunneridae</taxon>
        <taxon>Pentapetalae</taxon>
        <taxon>rosids</taxon>
        <taxon>fabids</taxon>
        <taxon>Fagales</taxon>
        <taxon>Betulaceae</taxon>
        <taxon>Carpinus</taxon>
    </lineage>
</organism>
<dbReference type="EMBL" id="CM017324">
    <property type="protein sequence ID" value="KAE8038050.1"/>
    <property type="molecule type" value="Genomic_DNA"/>
</dbReference>
<keyword evidence="3" id="KW-1185">Reference proteome</keyword>